<gene>
    <name evidence="1" type="ORF">JMA_22010</name>
</gene>
<reference evidence="1 2" key="1">
    <citation type="submission" date="2014-08" db="EMBL/GenBank/DDBJ databases">
        <title>Complete genome of a marine bacteria Jeotgalibacillus malaysiensis.</title>
        <authorList>
            <person name="Yaakop A.S."/>
            <person name="Chan K.-G."/>
            <person name="Goh K.M."/>
        </authorList>
    </citation>
    <scope>NUCLEOTIDE SEQUENCE [LARGE SCALE GENOMIC DNA]</scope>
    <source>
        <strain evidence="1 2">D5</strain>
    </source>
</reference>
<dbReference type="EMBL" id="CP009416">
    <property type="protein sequence ID" value="AJD91518.1"/>
    <property type="molecule type" value="Genomic_DNA"/>
</dbReference>
<evidence type="ECO:0000313" key="2">
    <source>
        <dbReference type="Proteomes" id="UP000031449"/>
    </source>
</evidence>
<sequence length="59" mass="6986">MEKNLKEEYQATIGNLKPAEARNLIHYLAGYAMGINKEEMVMKMVIKHVHENRERKWSI</sequence>
<dbReference type="Proteomes" id="UP000031449">
    <property type="component" value="Chromosome"/>
</dbReference>
<proteinExistence type="predicted"/>
<dbReference type="KEGG" id="jeo:JMA_22010"/>
<dbReference type="AlphaFoldDB" id="A0A0B5ASH9"/>
<dbReference type="BioCyc" id="JESP1508404:G14D9-11456-MONOMER"/>
<accession>A0A0B5ASH9</accession>
<keyword evidence="2" id="KW-1185">Reference proteome</keyword>
<protein>
    <submittedName>
        <fullName evidence="1">Uncharacterized protein</fullName>
    </submittedName>
</protein>
<name>A0A0B5ASH9_9BACL</name>
<evidence type="ECO:0000313" key="1">
    <source>
        <dbReference type="EMBL" id="AJD91518.1"/>
    </source>
</evidence>
<organism evidence="1 2">
    <name type="scientific">Jeotgalibacillus malaysiensis</name>
    <dbReference type="NCBI Taxonomy" id="1508404"/>
    <lineage>
        <taxon>Bacteria</taxon>
        <taxon>Bacillati</taxon>
        <taxon>Bacillota</taxon>
        <taxon>Bacilli</taxon>
        <taxon>Bacillales</taxon>
        <taxon>Caryophanaceae</taxon>
        <taxon>Jeotgalibacillus</taxon>
    </lineage>
</organism>
<dbReference type="HOGENOM" id="CLU_2990633_0_0_9"/>